<dbReference type="EMBL" id="BMXF01000002">
    <property type="protein sequence ID" value="GHB68462.1"/>
    <property type="molecule type" value="Genomic_DNA"/>
</dbReference>
<accession>A0A8J3D280</accession>
<proteinExistence type="predicted"/>
<name>A0A8J3D280_9BACT</name>
<dbReference type="RefSeq" id="WP_189564524.1">
    <property type="nucleotide sequence ID" value="NZ_BMXF01000002.1"/>
</dbReference>
<reference evidence="1 2" key="1">
    <citation type="journal article" date="2014" name="Int. J. Syst. Evol. Microbiol.">
        <title>Complete genome sequence of Corynebacterium casei LMG S-19264T (=DSM 44701T), isolated from a smear-ripened cheese.</title>
        <authorList>
            <consortium name="US DOE Joint Genome Institute (JGI-PGF)"/>
            <person name="Walter F."/>
            <person name="Albersmeier A."/>
            <person name="Kalinowski J."/>
            <person name="Ruckert C."/>
        </authorList>
    </citation>
    <scope>NUCLEOTIDE SEQUENCE [LARGE SCALE GENOMIC DNA]</scope>
    <source>
        <strain evidence="1 2">KCTC 12866</strain>
    </source>
</reference>
<dbReference type="AlphaFoldDB" id="A0A8J3D280"/>
<dbReference type="Proteomes" id="UP000598271">
    <property type="component" value="Unassembled WGS sequence"/>
</dbReference>
<evidence type="ECO:0000313" key="2">
    <source>
        <dbReference type="Proteomes" id="UP000598271"/>
    </source>
</evidence>
<organism evidence="1 2">
    <name type="scientific">Persicitalea jodogahamensis</name>
    <dbReference type="NCBI Taxonomy" id="402147"/>
    <lineage>
        <taxon>Bacteria</taxon>
        <taxon>Pseudomonadati</taxon>
        <taxon>Bacteroidota</taxon>
        <taxon>Cytophagia</taxon>
        <taxon>Cytophagales</taxon>
        <taxon>Spirosomataceae</taxon>
        <taxon>Persicitalea</taxon>
    </lineage>
</organism>
<comment type="caution">
    <text evidence="1">The sequence shown here is derived from an EMBL/GenBank/DDBJ whole genome shotgun (WGS) entry which is preliminary data.</text>
</comment>
<evidence type="ECO:0000313" key="1">
    <source>
        <dbReference type="EMBL" id="GHB68462.1"/>
    </source>
</evidence>
<sequence>MNALRQFVTSSDGIIQIEVPAEYTKRRLEIIILPADDANQTDYDEEGAVISSLESLQEAHRIIDEGGGIESPAKFLADFERSRQDRSLPFRD</sequence>
<keyword evidence="2" id="KW-1185">Reference proteome</keyword>
<protein>
    <submittedName>
        <fullName evidence="1">Uncharacterized protein</fullName>
    </submittedName>
</protein>
<gene>
    <name evidence="1" type="ORF">GCM10007390_22290</name>
</gene>